<dbReference type="AlphaFoldDB" id="A0A9W7LAG1"/>
<feature type="region of interest" description="Disordered" evidence="3">
    <location>
        <begin position="105"/>
        <end position="132"/>
    </location>
</feature>
<evidence type="ECO:0000256" key="3">
    <source>
        <dbReference type="SAM" id="MobiDB-lite"/>
    </source>
</evidence>
<reference evidence="6" key="1">
    <citation type="journal article" date="2023" name="Commun. Biol.">
        <title>Genome analysis of Parmales, the sister group of diatoms, reveals the evolutionary specialization of diatoms from phago-mixotrophs to photoautotrophs.</title>
        <authorList>
            <person name="Ban H."/>
            <person name="Sato S."/>
            <person name="Yoshikawa S."/>
            <person name="Yamada K."/>
            <person name="Nakamura Y."/>
            <person name="Ichinomiya M."/>
            <person name="Sato N."/>
            <person name="Blanc-Mathieu R."/>
            <person name="Endo H."/>
            <person name="Kuwata A."/>
            <person name="Ogata H."/>
        </authorList>
    </citation>
    <scope>NUCLEOTIDE SEQUENCE [LARGE SCALE GENOMIC DNA]</scope>
</reference>
<feature type="domain" description="B30.2/SPRY" evidence="4">
    <location>
        <begin position="147"/>
        <end position="391"/>
    </location>
</feature>
<dbReference type="PROSITE" id="PS50188">
    <property type="entry name" value="B302_SPRY"/>
    <property type="match status" value="1"/>
</dbReference>
<dbReference type="Pfam" id="PF00622">
    <property type="entry name" value="SPRY"/>
    <property type="match status" value="1"/>
</dbReference>
<dbReference type="Gene3D" id="2.60.120.920">
    <property type="match status" value="1"/>
</dbReference>
<dbReference type="GO" id="GO:0000976">
    <property type="term" value="F:transcription cis-regulatory region binding"/>
    <property type="evidence" value="ECO:0007669"/>
    <property type="project" value="TreeGrafter"/>
</dbReference>
<accession>A0A9W7LAG1</accession>
<protein>
    <recommendedName>
        <fullName evidence="4">B30.2/SPRY domain-containing protein</fullName>
    </recommendedName>
</protein>
<gene>
    <name evidence="5" type="ORF">TrCOL_g9787</name>
</gene>
<feature type="compositionally biased region" description="Basic and acidic residues" evidence="3">
    <location>
        <begin position="105"/>
        <end position="116"/>
    </location>
</feature>
<dbReference type="InterPro" id="IPR001870">
    <property type="entry name" value="B30.2/SPRY"/>
</dbReference>
<dbReference type="OrthoDB" id="10266026at2759"/>
<keyword evidence="2" id="KW-0539">Nucleus</keyword>
<comment type="caution">
    <text evidence="5">The sequence shown here is derived from an EMBL/GenBank/DDBJ whole genome shotgun (WGS) entry which is preliminary data.</text>
</comment>
<evidence type="ECO:0000313" key="6">
    <source>
        <dbReference type="Proteomes" id="UP001165065"/>
    </source>
</evidence>
<dbReference type="Proteomes" id="UP001165065">
    <property type="component" value="Unassembled WGS sequence"/>
</dbReference>
<name>A0A9W7LAG1_9STRA</name>
<dbReference type="PANTHER" id="PTHR10598:SF0">
    <property type="entry name" value="SET1_ASH2 HISTONE METHYLTRANSFERASE COMPLEX SUBUNIT ASH2"/>
    <property type="match status" value="1"/>
</dbReference>
<proteinExistence type="predicted"/>
<evidence type="ECO:0000256" key="1">
    <source>
        <dbReference type="ARBA" id="ARBA00004123"/>
    </source>
</evidence>
<dbReference type="CDD" id="cd12872">
    <property type="entry name" value="SPRY_Ash2"/>
    <property type="match status" value="1"/>
</dbReference>
<sequence length="496" mass="54307">MLNGDSPPIPPPTNSHLSQQNSDSTPSKPLTPPPTQSSISSLPDQRKRKLSPVNTTRGDDKRAKFTVSNAATEFAFLSPSSGEDLLTTAATSACRMLLKWTDSNEAKTETKSREAASAEAAASGGSSKVQPVRRALAPSTPESMLNMIQSRLQLELKQLEQSAPVHVHWSPKDAAKQMKFFEDEEVVQREDAALVREYLMEVGGEKGYHMVRGSMGVSEGSWYFEVEIVNGGGEMTVSNDNPTRVGLDVNRSGPVPGASAGGASIPDDPHVRVGFAMRSGDRQAPVGFDKWSYGYRDSSGSKIHKSIRVDDWGGDAYKAGDIVGFGITLNDNEKAIRFFKNGVLQGKKTGTNGYATAAAFQLEGDEDRFYYPAFSCFGGGRGRANFGPKFIYPPSKSFGYRPFTELVKVGDMEAAEEKLSNAVKKFKNFKVKKQEVVVGGEVAGQTLLQKDPQEVVKLVAEIMSLKWNQVRWRDFVEYNEKAFIAMEERAQTRKMG</sequence>
<dbReference type="InterPro" id="IPR037353">
    <property type="entry name" value="ASH2"/>
</dbReference>
<evidence type="ECO:0000259" key="4">
    <source>
        <dbReference type="PROSITE" id="PS50188"/>
    </source>
</evidence>
<feature type="region of interest" description="Disordered" evidence="3">
    <location>
        <begin position="1"/>
        <end position="62"/>
    </location>
</feature>
<dbReference type="InterPro" id="IPR013320">
    <property type="entry name" value="ConA-like_dom_sf"/>
</dbReference>
<dbReference type="GO" id="GO:0048188">
    <property type="term" value="C:Set1C/COMPASS complex"/>
    <property type="evidence" value="ECO:0007669"/>
    <property type="project" value="InterPro"/>
</dbReference>
<dbReference type="InterPro" id="IPR003877">
    <property type="entry name" value="SPRY_dom"/>
</dbReference>
<dbReference type="InterPro" id="IPR043136">
    <property type="entry name" value="B30.2/SPRY_sf"/>
</dbReference>
<evidence type="ECO:0000313" key="5">
    <source>
        <dbReference type="EMBL" id="GMI43273.1"/>
    </source>
</evidence>
<dbReference type="SMART" id="SM00449">
    <property type="entry name" value="SPRY"/>
    <property type="match status" value="1"/>
</dbReference>
<dbReference type="EMBL" id="BRYA01001451">
    <property type="protein sequence ID" value="GMI43273.1"/>
    <property type="molecule type" value="Genomic_DNA"/>
</dbReference>
<evidence type="ECO:0000256" key="2">
    <source>
        <dbReference type="ARBA" id="ARBA00023242"/>
    </source>
</evidence>
<feature type="compositionally biased region" description="Low complexity" evidence="3">
    <location>
        <begin position="117"/>
        <end position="127"/>
    </location>
</feature>
<dbReference type="SUPFAM" id="SSF49899">
    <property type="entry name" value="Concanavalin A-like lectins/glucanases"/>
    <property type="match status" value="1"/>
</dbReference>
<organism evidence="5 6">
    <name type="scientific">Triparma columacea</name>
    <dbReference type="NCBI Taxonomy" id="722753"/>
    <lineage>
        <taxon>Eukaryota</taxon>
        <taxon>Sar</taxon>
        <taxon>Stramenopiles</taxon>
        <taxon>Ochrophyta</taxon>
        <taxon>Bolidophyceae</taxon>
        <taxon>Parmales</taxon>
        <taxon>Triparmaceae</taxon>
        <taxon>Triparma</taxon>
    </lineage>
</organism>
<comment type="subcellular location">
    <subcellularLocation>
        <location evidence="1">Nucleus</location>
    </subcellularLocation>
</comment>
<keyword evidence="6" id="KW-1185">Reference proteome</keyword>
<dbReference type="PANTHER" id="PTHR10598">
    <property type="entry name" value="SET1/ASH2 HISTONE METHYLTRANSFERASE COMPLEX SUBUNIT ASH2"/>
    <property type="match status" value="1"/>
</dbReference>